<sequence>MAKADYTTTCLPVHILYATYTSYCVSRNITPLSKVVVTRTLSNELNMTSNLVYINGKRTRVYNLSRETLYKKYLSNNWIHKTNEINIEKIDIPKKSVSDPKALDQFLVQIGVNMPNKQKKSPPSIPLKPAYLKVEVSSDQEEEATSPLIPSESIASESVENIIDNFITELNTLIPPSAKSE</sequence>
<reference evidence="2" key="2">
    <citation type="submission" date="2019-10" db="EMBL/GenBank/DDBJ databases">
        <title>Conservation and host-specific expression of non-tandemly repeated heterogenous ribosome RNA gene in arbuscular mycorrhizal fungi.</title>
        <authorList>
            <person name="Maeda T."/>
            <person name="Kobayashi Y."/>
            <person name="Nakagawa T."/>
            <person name="Ezawa T."/>
            <person name="Yamaguchi K."/>
            <person name="Bino T."/>
            <person name="Nishimoto Y."/>
            <person name="Shigenobu S."/>
            <person name="Kawaguchi M."/>
        </authorList>
    </citation>
    <scope>NUCLEOTIDE SEQUENCE</scope>
    <source>
        <strain evidence="2">HR1</strain>
    </source>
</reference>
<organism evidence="1 3">
    <name type="scientific">Rhizophagus clarus</name>
    <dbReference type="NCBI Taxonomy" id="94130"/>
    <lineage>
        <taxon>Eukaryota</taxon>
        <taxon>Fungi</taxon>
        <taxon>Fungi incertae sedis</taxon>
        <taxon>Mucoromycota</taxon>
        <taxon>Glomeromycotina</taxon>
        <taxon>Glomeromycetes</taxon>
        <taxon>Glomerales</taxon>
        <taxon>Glomeraceae</taxon>
        <taxon>Rhizophagus</taxon>
    </lineage>
</organism>
<reference evidence="1 3" key="1">
    <citation type="submission" date="2017-11" db="EMBL/GenBank/DDBJ databases">
        <title>The genome of Rhizophagus clarus HR1 reveals common genetic basis of auxotrophy among arbuscular mycorrhizal fungi.</title>
        <authorList>
            <person name="Kobayashi Y."/>
        </authorList>
    </citation>
    <scope>NUCLEOTIDE SEQUENCE [LARGE SCALE GENOMIC DNA]</scope>
    <source>
        <strain evidence="1 3">HR1</strain>
    </source>
</reference>
<evidence type="ECO:0000313" key="2">
    <source>
        <dbReference type="EMBL" id="GES74972.1"/>
    </source>
</evidence>
<dbReference type="EMBL" id="BLAL01000013">
    <property type="protein sequence ID" value="GES74972.1"/>
    <property type="molecule type" value="Genomic_DNA"/>
</dbReference>
<evidence type="ECO:0000313" key="3">
    <source>
        <dbReference type="Proteomes" id="UP000247702"/>
    </source>
</evidence>
<gene>
    <name evidence="2" type="ORF">RCL2_000242800</name>
    <name evidence="1" type="ORF">RclHR1_43450001</name>
</gene>
<proteinExistence type="predicted"/>
<accession>A0A2Z6RZ91</accession>
<dbReference type="AlphaFoldDB" id="A0A2Z6RZ91"/>
<dbReference type="EMBL" id="BEXD01003719">
    <property type="protein sequence ID" value="GBC01822.1"/>
    <property type="molecule type" value="Genomic_DNA"/>
</dbReference>
<evidence type="ECO:0000313" key="1">
    <source>
        <dbReference type="EMBL" id="GBC01822.1"/>
    </source>
</evidence>
<dbReference type="Proteomes" id="UP000615446">
    <property type="component" value="Unassembled WGS sequence"/>
</dbReference>
<protein>
    <submittedName>
        <fullName evidence="1">Uncharacterized protein</fullName>
    </submittedName>
</protein>
<dbReference type="OrthoDB" id="10559954at2759"/>
<comment type="caution">
    <text evidence="1">The sequence shown here is derived from an EMBL/GenBank/DDBJ whole genome shotgun (WGS) entry which is preliminary data.</text>
</comment>
<keyword evidence="3" id="KW-1185">Reference proteome</keyword>
<dbReference type="Proteomes" id="UP000247702">
    <property type="component" value="Unassembled WGS sequence"/>
</dbReference>
<name>A0A2Z6RZ91_9GLOM</name>